<evidence type="ECO:0000256" key="1">
    <source>
        <dbReference type="ARBA" id="ARBA00004123"/>
    </source>
</evidence>
<dbReference type="PROSITE" id="PS50143">
    <property type="entry name" value="BIR_REPEAT_2"/>
    <property type="match status" value="1"/>
</dbReference>
<evidence type="ECO:0000313" key="19">
    <source>
        <dbReference type="Proteomes" id="UP000694546"/>
    </source>
</evidence>
<dbReference type="GO" id="GO:0051301">
    <property type="term" value="P:cell division"/>
    <property type="evidence" value="ECO:0007669"/>
    <property type="project" value="UniProtKB-KW"/>
</dbReference>
<proteinExistence type="inferred from homology"/>
<evidence type="ECO:0000256" key="2">
    <source>
        <dbReference type="ARBA" id="ARBA00004186"/>
    </source>
</evidence>
<evidence type="ECO:0000256" key="17">
    <source>
        <dbReference type="ARBA" id="ARBA00023328"/>
    </source>
</evidence>
<dbReference type="InterPro" id="IPR051190">
    <property type="entry name" value="Baculoviral_IAP"/>
</dbReference>
<dbReference type="GeneTree" id="ENSGT00510000047537"/>
<dbReference type="PANTHER" id="PTHR46771:SF3">
    <property type="entry name" value="BACULOVIRAL IAP REPEAT-CONTAINING PROTEIN 5"/>
    <property type="match status" value="1"/>
</dbReference>
<comment type="subcellular location">
    <subcellularLocation>
        <location evidence="3">Chromosome</location>
        <location evidence="3">Centromere</location>
    </subcellularLocation>
    <subcellularLocation>
        <location evidence="2">Cytoplasm</location>
        <location evidence="2">Cytoskeleton</location>
        <location evidence="2">Spindle</location>
    </subcellularLocation>
    <subcellularLocation>
        <location evidence="1">Nucleus</location>
    </subcellularLocation>
</comment>
<keyword evidence="12" id="KW-0862">Zinc</keyword>
<evidence type="ECO:0000256" key="11">
    <source>
        <dbReference type="ARBA" id="ARBA00022829"/>
    </source>
</evidence>
<dbReference type="PANTHER" id="PTHR46771">
    <property type="entry name" value="DETERIN"/>
    <property type="match status" value="1"/>
</dbReference>
<evidence type="ECO:0000256" key="16">
    <source>
        <dbReference type="ARBA" id="ARBA00023306"/>
    </source>
</evidence>
<dbReference type="GO" id="GO:0000775">
    <property type="term" value="C:chromosome, centromeric region"/>
    <property type="evidence" value="ECO:0007669"/>
    <property type="project" value="UniProtKB-SubCell"/>
</dbReference>
<evidence type="ECO:0000256" key="10">
    <source>
        <dbReference type="ARBA" id="ARBA00022776"/>
    </source>
</evidence>
<dbReference type="Gene3D" id="1.10.1170.10">
    <property type="entry name" value="Inhibitor Of Apoptosis Protein (2mihbC-IAP-1), Chain A"/>
    <property type="match status" value="1"/>
</dbReference>
<dbReference type="SUPFAM" id="SSF57924">
    <property type="entry name" value="Inhibitor of apoptosis (IAP) repeat"/>
    <property type="match status" value="1"/>
</dbReference>
<evidence type="ECO:0000256" key="8">
    <source>
        <dbReference type="ARBA" id="ARBA00022618"/>
    </source>
</evidence>
<keyword evidence="9" id="KW-0479">Metal-binding</keyword>
<reference evidence="18" key="1">
    <citation type="submission" date="2025-08" db="UniProtKB">
        <authorList>
            <consortium name="Ensembl"/>
        </authorList>
    </citation>
    <scope>IDENTIFICATION</scope>
</reference>
<keyword evidence="19" id="KW-1185">Reference proteome</keyword>
<keyword evidence="13" id="KW-0832">Ubl conjugation</keyword>
<accession>A0A8C5F448</accession>
<evidence type="ECO:0000256" key="3">
    <source>
        <dbReference type="ARBA" id="ARBA00004584"/>
    </source>
</evidence>
<dbReference type="GO" id="GO:0046872">
    <property type="term" value="F:metal ion binding"/>
    <property type="evidence" value="ECO:0007669"/>
    <property type="project" value="UniProtKB-KW"/>
</dbReference>
<dbReference type="InterPro" id="IPR001370">
    <property type="entry name" value="BIR_rpt"/>
</dbReference>
<evidence type="ECO:0000256" key="15">
    <source>
        <dbReference type="ARBA" id="ARBA00023242"/>
    </source>
</evidence>
<keyword evidence="5" id="KW-0158">Chromosome</keyword>
<evidence type="ECO:0000256" key="7">
    <source>
        <dbReference type="ARBA" id="ARBA00022553"/>
    </source>
</evidence>
<comment type="similarity">
    <text evidence="4">Belongs to the IAP family.</text>
</comment>
<keyword evidence="10" id="KW-0498">Mitosis</keyword>
<evidence type="ECO:0000256" key="6">
    <source>
        <dbReference type="ARBA" id="ARBA00022490"/>
    </source>
</evidence>
<dbReference type="GO" id="GO:0007059">
    <property type="term" value="P:chromosome segregation"/>
    <property type="evidence" value="ECO:0007669"/>
    <property type="project" value="UniProtKB-KW"/>
</dbReference>
<name>A0A8C5F448_GADMO</name>
<organism evidence="18 19">
    <name type="scientific">Gadus morhua</name>
    <name type="common">Atlantic cod</name>
    <dbReference type="NCBI Taxonomy" id="8049"/>
    <lineage>
        <taxon>Eukaryota</taxon>
        <taxon>Metazoa</taxon>
        <taxon>Chordata</taxon>
        <taxon>Craniata</taxon>
        <taxon>Vertebrata</taxon>
        <taxon>Euteleostomi</taxon>
        <taxon>Actinopterygii</taxon>
        <taxon>Neopterygii</taxon>
        <taxon>Teleostei</taxon>
        <taxon>Neoteleostei</taxon>
        <taxon>Acanthomorphata</taxon>
        <taxon>Zeiogadaria</taxon>
        <taxon>Gadariae</taxon>
        <taxon>Gadiformes</taxon>
        <taxon>Gadoidei</taxon>
        <taxon>Gadidae</taxon>
        <taxon>Gadus</taxon>
    </lineage>
</organism>
<keyword evidence="15" id="KW-0539">Nucleus</keyword>
<evidence type="ECO:0000256" key="13">
    <source>
        <dbReference type="ARBA" id="ARBA00022843"/>
    </source>
</evidence>
<dbReference type="AlphaFoldDB" id="A0A8C5F448"/>
<evidence type="ECO:0000256" key="12">
    <source>
        <dbReference type="ARBA" id="ARBA00022833"/>
    </source>
</evidence>
<evidence type="ECO:0000256" key="14">
    <source>
        <dbReference type="ARBA" id="ARBA00023212"/>
    </source>
</evidence>
<sequence>MDYTHLVSPSCREKPRRSRDQFNLRLTKKMAEAGFLHTPSDNCPDVAKCFFCLKELEGWEPEDDPAAEHRSHSSKCPFINLKKEVEALSVEEFLKLEKERDKYINNKVTGEAVSKFEEGAKLIRAAMKSASGDK</sequence>
<dbReference type="Ensembl" id="ENSGMOT00000002987.2">
    <property type="protein sequence ID" value="ENSGMOP00000002896.2"/>
    <property type="gene ID" value="ENSGMOG00000002750.2"/>
</dbReference>
<evidence type="ECO:0000313" key="18">
    <source>
        <dbReference type="Ensembl" id="ENSGMOP00000002896.2"/>
    </source>
</evidence>
<dbReference type="SMART" id="SM00238">
    <property type="entry name" value="BIR"/>
    <property type="match status" value="1"/>
</dbReference>
<dbReference type="OMA" id="CPFINLK"/>
<dbReference type="Pfam" id="PF00653">
    <property type="entry name" value="BIR"/>
    <property type="match status" value="1"/>
</dbReference>
<keyword evidence="6" id="KW-0963">Cytoplasm</keyword>
<keyword evidence="17" id="KW-0137">Centromere</keyword>
<protein>
    <submittedName>
        <fullName evidence="18">Baculoviral IAP repeat containing 5a</fullName>
    </submittedName>
</protein>
<evidence type="ECO:0000256" key="5">
    <source>
        <dbReference type="ARBA" id="ARBA00022454"/>
    </source>
</evidence>
<keyword evidence="8" id="KW-0132">Cell division</keyword>
<keyword evidence="7" id="KW-0597">Phosphoprotein</keyword>
<evidence type="ECO:0000256" key="4">
    <source>
        <dbReference type="ARBA" id="ARBA00006672"/>
    </source>
</evidence>
<keyword evidence="11" id="KW-0159">Chromosome partition</keyword>
<dbReference type="Proteomes" id="UP000694546">
    <property type="component" value="Unassembled WGS sequence"/>
</dbReference>
<reference evidence="18" key="2">
    <citation type="submission" date="2025-09" db="UniProtKB">
        <authorList>
            <consortium name="Ensembl"/>
        </authorList>
    </citation>
    <scope>IDENTIFICATION</scope>
</reference>
<dbReference type="GO" id="GO:0005819">
    <property type="term" value="C:spindle"/>
    <property type="evidence" value="ECO:0007669"/>
    <property type="project" value="UniProtKB-SubCell"/>
</dbReference>
<dbReference type="GO" id="GO:0005634">
    <property type="term" value="C:nucleus"/>
    <property type="evidence" value="ECO:0007669"/>
    <property type="project" value="UniProtKB-SubCell"/>
</dbReference>
<dbReference type="CDD" id="cd00022">
    <property type="entry name" value="BIR"/>
    <property type="match status" value="1"/>
</dbReference>
<evidence type="ECO:0000256" key="9">
    <source>
        <dbReference type="ARBA" id="ARBA00022723"/>
    </source>
</evidence>
<keyword evidence="14" id="KW-0206">Cytoskeleton</keyword>
<keyword evidence="16" id="KW-0131">Cell cycle</keyword>